<dbReference type="Gene3D" id="3.40.50.1820">
    <property type="entry name" value="alpha/beta hydrolase"/>
    <property type="match status" value="1"/>
</dbReference>
<dbReference type="eggNOG" id="COG0657">
    <property type="taxonomic scope" value="Bacteria"/>
</dbReference>
<organism evidence="1 2">
    <name type="scientific">Symbiobacterium thermophilum (strain DSM 24528 / JCM 14929 / IAM 14863 / T)</name>
    <dbReference type="NCBI Taxonomy" id="292459"/>
    <lineage>
        <taxon>Bacteria</taxon>
        <taxon>Bacillati</taxon>
        <taxon>Bacillota</taxon>
        <taxon>Clostridia</taxon>
        <taxon>Eubacteriales</taxon>
        <taxon>Symbiobacteriaceae</taxon>
        <taxon>Symbiobacterium</taxon>
    </lineage>
</organism>
<dbReference type="AlphaFoldDB" id="Q67PS9"/>
<sequence length="210" mass="22172">MRMEAVPTPSGAGVTIQNRLAGPEKGSERLLVLLPGNNYSCDAPAFFYLKQAAVQAGWDVLSTAYAFQLTGGEVDGPAMLADVRAALDEVLPRGYREICIAAKSLGSAIALPLARSLAGYRVSLLILTPVPQFLTEPVGDLRTLVVIGTNDPVYHMTECGAARKRADAEWAVIPGLDHGFNVPGDWKASAAALEQVIAPCVRFLAGPAGR</sequence>
<dbReference type="OrthoDB" id="1908495at2"/>
<evidence type="ECO:0008006" key="3">
    <source>
        <dbReference type="Google" id="ProtNLM"/>
    </source>
</evidence>
<dbReference type="PIRSF" id="PIRSF033634">
    <property type="entry name" value="UCP033634"/>
    <property type="match status" value="1"/>
</dbReference>
<dbReference type="SUPFAM" id="SSF53474">
    <property type="entry name" value="alpha/beta-Hydrolases"/>
    <property type="match status" value="1"/>
</dbReference>
<name>Q67PS9_SYMTH</name>
<evidence type="ECO:0000313" key="1">
    <source>
        <dbReference type="EMBL" id="BAD40314.1"/>
    </source>
</evidence>
<accession>Q67PS9</accession>
<dbReference type="InterPro" id="IPR029058">
    <property type="entry name" value="AB_hydrolase_fold"/>
</dbReference>
<dbReference type="ESTHER" id="symth-q67ps9">
    <property type="family name" value="UCP033634"/>
</dbReference>
<dbReference type="Proteomes" id="UP000000417">
    <property type="component" value="Chromosome"/>
</dbReference>
<proteinExistence type="predicted"/>
<dbReference type="RefSeq" id="WP_011195460.1">
    <property type="nucleotide sequence ID" value="NC_006177.1"/>
</dbReference>
<dbReference type="STRING" id="292459.STH1329"/>
<dbReference type="EMBL" id="AP006840">
    <property type="protein sequence ID" value="BAD40314.1"/>
    <property type="molecule type" value="Genomic_DNA"/>
</dbReference>
<gene>
    <name evidence="1" type="ordered locus">STH1329</name>
</gene>
<protein>
    <recommendedName>
        <fullName evidence="3">Alpha/beta hydrolase</fullName>
    </recommendedName>
</protein>
<dbReference type="KEGG" id="sth:STH1329"/>
<keyword evidence="2" id="KW-1185">Reference proteome</keyword>
<reference evidence="1 2" key="1">
    <citation type="journal article" date="2004" name="Nucleic Acids Res.">
        <title>Genome sequence of Symbiobacterium thermophilum, an uncultivable bacterium that depends on microbial commensalism.</title>
        <authorList>
            <person name="Ueda K."/>
            <person name="Yamashita A."/>
            <person name="Ishikawa J."/>
            <person name="Shimada M."/>
            <person name="Watsuji T."/>
            <person name="Morimura K."/>
            <person name="Ikeda H."/>
            <person name="Hattori M."/>
            <person name="Beppu T."/>
        </authorList>
    </citation>
    <scope>NUCLEOTIDE SEQUENCE [LARGE SCALE GENOMIC DNA]</scope>
    <source>
        <strain evidence="2">T / IAM 14863</strain>
    </source>
</reference>
<dbReference type="InterPro" id="IPR017018">
    <property type="entry name" value="UCP033634"/>
</dbReference>
<dbReference type="HOGENOM" id="CLU_111932_0_0_9"/>
<evidence type="ECO:0000313" key="2">
    <source>
        <dbReference type="Proteomes" id="UP000000417"/>
    </source>
</evidence>